<feature type="compositionally biased region" description="Pro residues" evidence="1">
    <location>
        <begin position="85"/>
        <end position="97"/>
    </location>
</feature>
<sequence>MCSTVSEPLFPLTPSAAIAVELPHVSPKRCIPHPGGEFACSQLPSLPPISSLLGPAPETGALLVPLPRPAPPPRRPSSPLTIPLLRPPPSLPPPRPSLPSAARAPVPSSSPSSPLSLSPPPQPPPPPPPPPPSPPLSHVPRSTIPTTHVTIDRERPTEDLSAFYRTPRHPQPHASSPVFPSSPPPAPTLPLHVFPQAPGLAFAREASVRLFSGASTRSDVRTSAAGACYIKTKRTRHAVADGGSPVDQTPTFPPNGGCNKSRRPLVPPSAFDAGSPSILRLMCLSGMQVLSLESAVHKWTGVWVILQVGDGSEASPYCGRIYDCAARGMDPSHGRVTLPTTGGRFAVVTRAPESGTRRHLSMLEGVTRPRTWRAVTESSGDRDDGGGSGDDAASSASVLYPEQELLSRSSMKAAIDNGLESKSQITCGDIADIFSRAGGVLRERLSKDVRHFSWARACPLSLMRNSFSHPVDGSQFAPLNHRSSTGHGIDRKRLAVCVAAHLSPFYALVFEKPFAAARAKGEKKKLRPKNPFDEAKKVQALARKKARTEAKSIKPSHGQLIAEAAYAKVKQMEEKAAATAAAAAAAATRAVTAAENKEATAPASEGAAAAAPAAVTVAAGVARATAVDGTGRGPVMHLATEPLWALERAASRFRMDQVWRRLPVPLLPHSNIWSVVLLSGPALSAAARASSNVRVILFRPKLQLRLSLIFFVLRCEGTRLKKQRT</sequence>
<reference evidence="2 3" key="1">
    <citation type="submission" date="2017-03" db="EMBL/GenBank/DDBJ databases">
        <title>WGS assembly of Porphyra umbilicalis.</title>
        <authorList>
            <person name="Brawley S.H."/>
            <person name="Blouin N.A."/>
            <person name="Ficko-Blean E."/>
            <person name="Wheeler G.L."/>
            <person name="Lohr M."/>
            <person name="Goodson H.V."/>
            <person name="Jenkins J.W."/>
            <person name="Blaby-Haas C.E."/>
            <person name="Helliwell K.E."/>
            <person name="Chan C."/>
            <person name="Marriage T."/>
            <person name="Bhattacharya D."/>
            <person name="Klein A.S."/>
            <person name="Badis Y."/>
            <person name="Brodie J."/>
            <person name="Cao Y."/>
            <person name="Collen J."/>
            <person name="Dittami S.M."/>
            <person name="Gachon C.M."/>
            <person name="Green B.R."/>
            <person name="Karpowicz S."/>
            <person name="Kim J.W."/>
            <person name="Kudahl U."/>
            <person name="Lin S."/>
            <person name="Michel G."/>
            <person name="Mittag M."/>
            <person name="Olson B.J."/>
            <person name="Pangilinan J."/>
            <person name="Peng Y."/>
            <person name="Qiu H."/>
            <person name="Shu S."/>
            <person name="Singer J.T."/>
            <person name="Smith A.G."/>
            <person name="Sprecher B.N."/>
            <person name="Wagner V."/>
            <person name="Wang W."/>
            <person name="Wang Z.-Y."/>
            <person name="Yan J."/>
            <person name="Yarish C."/>
            <person name="Zoeuner-Riek S."/>
            <person name="Zhuang Y."/>
            <person name="Zou Y."/>
            <person name="Lindquist E.A."/>
            <person name="Grimwood J."/>
            <person name="Barry K."/>
            <person name="Rokhsar D.S."/>
            <person name="Schmutz J."/>
            <person name="Stiller J.W."/>
            <person name="Grossman A.R."/>
            <person name="Prochnik S.E."/>
        </authorList>
    </citation>
    <scope>NUCLEOTIDE SEQUENCE [LARGE SCALE GENOMIC DNA]</scope>
    <source>
        <strain evidence="2">4086291</strain>
    </source>
</reference>
<dbReference type="EMBL" id="KV918764">
    <property type="protein sequence ID" value="OSX81204.1"/>
    <property type="molecule type" value="Genomic_DNA"/>
</dbReference>
<gene>
    <name evidence="2" type="ORF">BU14_0023s0009</name>
</gene>
<accession>A0A1X6PJW7</accession>
<feature type="compositionally biased region" description="Pro residues" evidence="1">
    <location>
        <begin position="66"/>
        <end position="76"/>
    </location>
</feature>
<evidence type="ECO:0000256" key="1">
    <source>
        <dbReference type="SAM" id="MobiDB-lite"/>
    </source>
</evidence>
<name>A0A1X6PJW7_PORUM</name>
<keyword evidence="3" id="KW-1185">Reference proteome</keyword>
<feature type="compositionally biased region" description="Low complexity" evidence="1">
    <location>
        <begin position="98"/>
        <end position="116"/>
    </location>
</feature>
<feature type="region of interest" description="Disordered" evidence="1">
    <location>
        <begin position="63"/>
        <end position="184"/>
    </location>
</feature>
<feature type="region of interest" description="Disordered" evidence="1">
    <location>
        <begin position="371"/>
        <end position="394"/>
    </location>
</feature>
<protein>
    <submittedName>
        <fullName evidence="2">Uncharacterized protein</fullName>
    </submittedName>
</protein>
<proteinExistence type="predicted"/>
<evidence type="ECO:0000313" key="2">
    <source>
        <dbReference type="EMBL" id="OSX81204.1"/>
    </source>
</evidence>
<feature type="region of interest" description="Disordered" evidence="1">
    <location>
        <begin position="239"/>
        <end position="265"/>
    </location>
</feature>
<feature type="compositionally biased region" description="Pro residues" evidence="1">
    <location>
        <begin position="117"/>
        <end position="137"/>
    </location>
</feature>
<dbReference type="AlphaFoldDB" id="A0A1X6PJW7"/>
<evidence type="ECO:0000313" key="3">
    <source>
        <dbReference type="Proteomes" id="UP000218209"/>
    </source>
</evidence>
<dbReference type="Proteomes" id="UP000218209">
    <property type="component" value="Unassembled WGS sequence"/>
</dbReference>
<organism evidence="2 3">
    <name type="scientific">Porphyra umbilicalis</name>
    <name type="common">Purple laver</name>
    <name type="synonym">Red alga</name>
    <dbReference type="NCBI Taxonomy" id="2786"/>
    <lineage>
        <taxon>Eukaryota</taxon>
        <taxon>Rhodophyta</taxon>
        <taxon>Bangiophyceae</taxon>
        <taxon>Bangiales</taxon>
        <taxon>Bangiaceae</taxon>
        <taxon>Porphyra</taxon>
    </lineage>
</organism>